<dbReference type="InterPro" id="IPR025395">
    <property type="entry name" value="Phage_tail_terminator-like"/>
</dbReference>
<evidence type="ECO:0008006" key="3">
    <source>
        <dbReference type="Google" id="ProtNLM"/>
    </source>
</evidence>
<dbReference type="Proteomes" id="UP001549119">
    <property type="component" value="Unassembled WGS sequence"/>
</dbReference>
<sequence length="140" mass="15550">MAKKLVMDTVKQVLTAWTPADGPPLVGVYPNGAGKAPKAPNPYFYVQFPVANSDRTTHSRSYVEEGAARIVILAEVGSGTDWLARRAEEVERLFRSLKKNGIEFQTPTSPLMNDDNDNGNYFLASVVVPYLYHFDDPDED</sequence>
<dbReference type="RefSeq" id="WP_209650638.1">
    <property type="nucleotide sequence ID" value="NZ_JBEPNV010000001.1"/>
</dbReference>
<keyword evidence="2" id="KW-1185">Reference proteome</keyword>
<dbReference type="Pfam" id="PF13554">
    <property type="entry name" value="Phage_tail_terminator_5"/>
    <property type="match status" value="1"/>
</dbReference>
<reference evidence="1 2" key="1">
    <citation type="submission" date="2024-06" db="EMBL/GenBank/DDBJ databases">
        <title>Genomics of switchgrass bacterial isolates.</title>
        <authorList>
            <person name="Shade A."/>
        </authorList>
    </citation>
    <scope>NUCLEOTIDE SEQUENCE [LARGE SCALE GENOMIC DNA]</scope>
    <source>
        <strain evidence="1 2">PvP084</strain>
    </source>
</reference>
<organism evidence="1 2">
    <name type="scientific">Methylobacterium radiotolerans</name>
    <dbReference type="NCBI Taxonomy" id="31998"/>
    <lineage>
        <taxon>Bacteria</taxon>
        <taxon>Pseudomonadati</taxon>
        <taxon>Pseudomonadota</taxon>
        <taxon>Alphaproteobacteria</taxon>
        <taxon>Hyphomicrobiales</taxon>
        <taxon>Methylobacteriaceae</taxon>
        <taxon>Methylobacterium</taxon>
    </lineage>
</organism>
<dbReference type="EMBL" id="JBEPNW010000002">
    <property type="protein sequence ID" value="MET3867893.1"/>
    <property type="molecule type" value="Genomic_DNA"/>
</dbReference>
<proteinExistence type="predicted"/>
<evidence type="ECO:0000313" key="1">
    <source>
        <dbReference type="EMBL" id="MET3867893.1"/>
    </source>
</evidence>
<comment type="caution">
    <text evidence="1">The sequence shown here is derived from an EMBL/GenBank/DDBJ whole genome shotgun (WGS) entry which is preliminary data.</text>
</comment>
<accession>A0ABV2NN02</accession>
<dbReference type="Gene3D" id="3.30.2000.20">
    <property type="match status" value="1"/>
</dbReference>
<gene>
    <name evidence="1" type="ORF">ABIC20_005202</name>
</gene>
<evidence type="ECO:0000313" key="2">
    <source>
        <dbReference type="Proteomes" id="UP001549119"/>
    </source>
</evidence>
<protein>
    <recommendedName>
        <fullName evidence="3">DUF3168 domain-containing protein</fullName>
    </recommendedName>
</protein>
<name>A0ABV2NN02_9HYPH</name>